<feature type="compositionally biased region" description="Basic and acidic residues" evidence="1">
    <location>
        <begin position="203"/>
        <end position="215"/>
    </location>
</feature>
<comment type="caution">
    <text evidence="2">The sequence shown here is derived from an EMBL/GenBank/DDBJ whole genome shotgun (WGS) entry which is preliminary data.</text>
</comment>
<evidence type="ECO:0000313" key="3">
    <source>
        <dbReference type="Proteomes" id="UP000593572"/>
    </source>
</evidence>
<dbReference type="AlphaFoldDB" id="A0A7J8LZH8"/>
<feature type="compositionally biased region" description="Basic residues" evidence="1">
    <location>
        <begin position="61"/>
        <end position="71"/>
    </location>
</feature>
<accession>A0A7J8LZH8</accession>
<sequence>MGLPTELQDIWLLLDQRSEVEFEWTPYEDPAIQEVIPEEFLVNPNIWIHGKPYLYREEARRRHPHTSKPRRPPLNSRSSETSPSSVPTQKLASTVAEPMPTPPTGWSVIHLSPMYYTLMPSTPSTMTILTTMYRLSMFQAPTESPLIIPSVYGTQHSYAHSPFVRQTPLGSLFYQVGLSSQPSIPRPDDAQWQPRMHGSQLTKGEEEKLPRPQPQ</sequence>
<organism evidence="2 3">
    <name type="scientific">Gossypium lobatum</name>
    <dbReference type="NCBI Taxonomy" id="34289"/>
    <lineage>
        <taxon>Eukaryota</taxon>
        <taxon>Viridiplantae</taxon>
        <taxon>Streptophyta</taxon>
        <taxon>Embryophyta</taxon>
        <taxon>Tracheophyta</taxon>
        <taxon>Spermatophyta</taxon>
        <taxon>Magnoliopsida</taxon>
        <taxon>eudicotyledons</taxon>
        <taxon>Gunneridae</taxon>
        <taxon>Pentapetalae</taxon>
        <taxon>rosids</taxon>
        <taxon>malvids</taxon>
        <taxon>Malvales</taxon>
        <taxon>Malvaceae</taxon>
        <taxon>Malvoideae</taxon>
        <taxon>Gossypium</taxon>
    </lineage>
</organism>
<feature type="compositionally biased region" description="Low complexity" evidence="1">
    <location>
        <begin position="76"/>
        <end position="85"/>
    </location>
</feature>
<protein>
    <submittedName>
        <fullName evidence="2">Uncharacterized protein</fullName>
    </submittedName>
</protein>
<feature type="region of interest" description="Disordered" evidence="1">
    <location>
        <begin position="180"/>
        <end position="215"/>
    </location>
</feature>
<feature type="region of interest" description="Disordered" evidence="1">
    <location>
        <begin position="60"/>
        <end position="99"/>
    </location>
</feature>
<dbReference type="Proteomes" id="UP000593572">
    <property type="component" value="Unassembled WGS sequence"/>
</dbReference>
<evidence type="ECO:0000313" key="2">
    <source>
        <dbReference type="EMBL" id="MBA0557864.1"/>
    </source>
</evidence>
<evidence type="ECO:0000256" key="1">
    <source>
        <dbReference type="SAM" id="MobiDB-lite"/>
    </source>
</evidence>
<keyword evidence="3" id="KW-1185">Reference proteome</keyword>
<name>A0A7J8LZH8_9ROSI</name>
<gene>
    <name evidence="2" type="ORF">Golob_014906</name>
</gene>
<proteinExistence type="predicted"/>
<dbReference type="EMBL" id="JABEZX010000006">
    <property type="protein sequence ID" value="MBA0557864.1"/>
    <property type="molecule type" value="Genomic_DNA"/>
</dbReference>
<reference evidence="2 3" key="1">
    <citation type="journal article" date="2019" name="Genome Biol. Evol.">
        <title>Insights into the evolution of the New World diploid cottons (Gossypium, subgenus Houzingenia) based on genome sequencing.</title>
        <authorList>
            <person name="Grover C.E."/>
            <person name="Arick M.A. 2nd"/>
            <person name="Thrash A."/>
            <person name="Conover J.L."/>
            <person name="Sanders W.S."/>
            <person name="Peterson D.G."/>
            <person name="Frelichowski J.E."/>
            <person name="Scheffler J.A."/>
            <person name="Scheffler B.E."/>
            <person name="Wendel J.F."/>
        </authorList>
    </citation>
    <scope>NUCLEOTIDE SEQUENCE [LARGE SCALE GENOMIC DNA]</scope>
    <source>
        <strain evidence="2">157</strain>
        <tissue evidence="2">Leaf</tissue>
    </source>
</reference>